<evidence type="ECO:0000256" key="7">
    <source>
        <dbReference type="ARBA" id="ARBA00022705"/>
    </source>
</evidence>
<dbReference type="GO" id="GO:0005737">
    <property type="term" value="C:cytoplasm"/>
    <property type="evidence" value="ECO:0007669"/>
    <property type="project" value="UniProtKB-SubCell"/>
</dbReference>
<dbReference type="NCBIfam" id="TIGR00594">
    <property type="entry name" value="polc"/>
    <property type="match status" value="1"/>
</dbReference>
<comment type="subcellular location">
    <subcellularLocation>
        <location evidence="1">Cytoplasm</location>
    </subcellularLocation>
</comment>
<dbReference type="Pfam" id="PF14579">
    <property type="entry name" value="HHH_6"/>
    <property type="match status" value="1"/>
</dbReference>
<comment type="similarity">
    <text evidence="2">Belongs to the DNA polymerase type-C family. DnaE subfamily.</text>
</comment>
<organism evidence="12 13">
    <name type="scientific">Oceanobacillus oncorhynchi</name>
    <dbReference type="NCBI Taxonomy" id="545501"/>
    <lineage>
        <taxon>Bacteria</taxon>
        <taxon>Bacillati</taxon>
        <taxon>Bacillota</taxon>
        <taxon>Bacilli</taxon>
        <taxon>Bacillales</taxon>
        <taxon>Bacillaceae</taxon>
        <taxon>Oceanobacillus</taxon>
    </lineage>
</organism>
<feature type="domain" description="Polymerase/histidinol phosphatase N-terminal" evidence="11">
    <location>
        <begin position="42"/>
        <end position="109"/>
    </location>
</feature>
<dbReference type="InterPro" id="IPR041931">
    <property type="entry name" value="DNA_pol3_alpha_thumb_dom"/>
</dbReference>
<accession>A0A0A1N0K5</accession>
<evidence type="ECO:0000256" key="5">
    <source>
        <dbReference type="ARBA" id="ARBA00022679"/>
    </source>
</evidence>
<dbReference type="Pfam" id="PF17657">
    <property type="entry name" value="DNA_pol3_finger"/>
    <property type="match status" value="1"/>
</dbReference>
<evidence type="ECO:0000256" key="8">
    <source>
        <dbReference type="ARBA" id="ARBA00022932"/>
    </source>
</evidence>
<dbReference type="SMART" id="SM00481">
    <property type="entry name" value="POLIIIAc"/>
    <property type="match status" value="1"/>
</dbReference>
<keyword evidence="7" id="KW-0235">DNA replication</keyword>
<evidence type="ECO:0000256" key="3">
    <source>
        <dbReference type="ARBA" id="ARBA00012417"/>
    </source>
</evidence>
<dbReference type="GO" id="GO:0003887">
    <property type="term" value="F:DNA-directed DNA polymerase activity"/>
    <property type="evidence" value="ECO:0007669"/>
    <property type="project" value="UniProtKB-KW"/>
</dbReference>
<evidence type="ECO:0000256" key="6">
    <source>
        <dbReference type="ARBA" id="ARBA00022695"/>
    </source>
</evidence>
<dbReference type="GO" id="GO:0003676">
    <property type="term" value="F:nucleic acid binding"/>
    <property type="evidence" value="ECO:0007669"/>
    <property type="project" value="InterPro"/>
</dbReference>
<keyword evidence="8" id="KW-0239">DNA-directed DNA polymerase</keyword>
<dbReference type="PANTHER" id="PTHR32294:SF0">
    <property type="entry name" value="DNA POLYMERASE III SUBUNIT ALPHA"/>
    <property type="match status" value="1"/>
</dbReference>
<dbReference type="InterPro" id="IPR004365">
    <property type="entry name" value="NA-bd_OB_tRNA"/>
</dbReference>
<dbReference type="AlphaFoldDB" id="A0A0A1N0K5"/>
<evidence type="ECO:0000256" key="2">
    <source>
        <dbReference type="ARBA" id="ARBA00009496"/>
    </source>
</evidence>
<evidence type="ECO:0000256" key="9">
    <source>
        <dbReference type="ARBA" id="ARBA00025611"/>
    </source>
</evidence>
<dbReference type="InterPro" id="IPR004013">
    <property type="entry name" value="PHP_dom"/>
</dbReference>
<dbReference type="InterPro" id="IPR004805">
    <property type="entry name" value="DnaE2/DnaE/PolC"/>
</dbReference>
<dbReference type="STRING" id="545501.BN997_04440"/>
<dbReference type="Gene3D" id="3.20.20.140">
    <property type="entry name" value="Metal-dependent hydrolases"/>
    <property type="match status" value="1"/>
</dbReference>
<dbReference type="InterPro" id="IPR029460">
    <property type="entry name" value="DNAPol_HHH"/>
</dbReference>
<reference evidence="12 13" key="1">
    <citation type="submission" date="2014-11" db="EMBL/GenBank/DDBJ databases">
        <authorList>
            <person name="Urmite Genomes Urmite Genomes"/>
        </authorList>
    </citation>
    <scope>NUCLEOTIDE SEQUENCE [LARGE SCALE GENOMIC DNA]</scope>
    <source>
        <strain evidence="12 13">Oc5</strain>
    </source>
</reference>
<sequence length="1143" mass="131857">MYYLVIIDIEMRVQEAGRHSISHFKEFFEHPLERRQGRMTYTHISVKSGYSLMESTISIPKLVQKAKYLQYQSLCLTDEAVLYGAVSFYKACMDQGIKPIIGMRISVQMDDNEQEIPCIVLAKNKTGYQQLLQLSTYLQTNQLDKLPVEQLGEYTDGVIGVLSGKAFLRAGNDSSETESQLLFQQLKKAEAYFEEGDFYVGIDSASHQLQIWKKADFAYVAMQNVVYLDEQDVLAYDCLQSMRFGEKWAPKRKEQLPEGHHFTSPEEMKQLFHTWPELLDKTEEIAGKCTAYLHFDEQHLPSFPTPDQVTADTYLRERCEEGLQERYPVVTEAHRKRMEYELNTIINMNYSDYFLIVADFIQFAKDKHIMVGPGRGSSAGSIVAYILGITEVDPLKYNLLFERFLNPERLTMPDIDVDFSDIRRDEVIDYVRDKYGREHVAQIITFGTFATRSILRELMKTMDVHDQDVAYILREMKRASSKSIQRLLQDSTELASYVKASEKLKVLFTIAIKLEGLPRNVSTHAAGVVISEQPLMRDVPLTSSTGETYLTQYAMNELEAAGLLKMDFLGLRNLSLIERVMKGVAYTQNKGEILTHIPEQDEKTFAMLRQGETSGVFQLESTGMQRVLKELQPSSFEDIVAVNALYRPGPMDFIPVYIRRKFKQEAVTYPHPDLEPILKSTYGVLIYQEQIMQIAHRIAGFSLGEADILRRAVSKKKDNMMQQQEAAFIKGCLKNGYSQAVAAEIFSWIVRFSNYGFPRSHAVAYSKISYQLSYLKAHYPEVFFSCLLTDAKNQPEKLSMYQESLKELAIKILPPHINRSYQQFTVEKNMIRTGLAAIKSISYQALVHILEIRKEASFTSFFDFCMRIDIKKVNRAAIKNLILAGAFDTFHPNRASLIETINPALEQKELFQGMYEDASLFQDALEYTEAEDYSKIQKLTFEKELMGIYISNHPFESYRNVLRANGILSFKQAEEFIGKRKEIYTVGVVEEIKIIRTKNRERMAFLTVSDEDKKMDAVLFPDLFRQISNQLEEEQLVWMRVTVEERNQKRQFILKEIAALDLSEVDIPETNKLFIRMTNQDKSSVLKYLQQIAEQHPGKTPVIVYDPVNRETYQLANSYSLQVTEKEMRQLKNYFGNDNVVER</sequence>
<keyword evidence="13" id="KW-1185">Reference proteome</keyword>
<evidence type="ECO:0000256" key="1">
    <source>
        <dbReference type="ARBA" id="ARBA00004496"/>
    </source>
</evidence>
<evidence type="ECO:0000256" key="10">
    <source>
        <dbReference type="ARBA" id="ARBA00049244"/>
    </source>
</evidence>
<keyword evidence="5" id="KW-0808">Transferase</keyword>
<dbReference type="GO" id="GO:0006260">
    <property type="term" value="P:DNA replication"/>
    <property type="evidence" value="ECO:0007669"/>
    <property type="project" value="UniProtKB-KW"/>
</dbReference>
<protein>
    <recommendedName>
        <fullName evidence="4">DNA polymerase III subunit alpha</fullName>
        <ecNumber evidence="3">2.7.7.7</ecNumber>
    </recommendedName>
</protein>
<evidence type="ECO:0000313" key="13">
    <source>
        <dbReference type="Proteomes" id="UP000040453"/>
    </source>
</evidence>
<dbReference type="InterPro" id="IPR003141">
    <property type="entry name" value="Pol/His_phosphatase_N"/>
</dbReference>
<name>A0A0A1N0K5_9BACI</name>
<comment type="function">
    <text evidence="9">DNA polymerase III is a complex, multichain enzyme responsible for most of the replicative synthesis in bacteria. This DNA polymerase also exhibits 3' to 5' exonuclease activity. The alpha chain is the DNA polymerase.</text>
</comment>
<dbReference type="GO" id="GO:0008408">
    <property type="term" value="F:3'-5' exonuclease activity"/>
    <property type="evidence" value="ECO:0007669"/>
    <property type="project" value="InterPro"/>
</dbReference>
<dbReference type="Gene3D" id="1.10.150.870">
    <property type="match status" value="1"/>
</dbReference>
<proteinExistence type="inferred from homology"/>
<dbReference type="Pfam" id="PF02811">
    <property type="entry name" value="PHP"/>
    <property type="match status" value="1"/>
</dbReference>
<evidence type="ECO:0000256" key="4">
    <source>
        <dbReference type="ARBA" id="ARBA00019114"/>
    </source>
</evidence>
<evidence type="ECO:0000259" key="11">
    <source>
        <dbReference type="SMART" id="SM00481"/>
    </source>
</evidence>
<comment type="catalytic activity">
    <reaction evidence="10">
        <text>DNA(n) + a 2'-deoxyribonucleoside 5'-triphosphate = DNA(n+1) + diphosphate</text>
        <dbReference type="Rhea" id="RHEA:22508"/>
        <dbReference type="Rhea" id="RHEA-COMP:17339"/>
        <dbReference type="Rhea" id="RHEA-COMP:17340"/>
        <dbReference type="ChEBI" id="CHEBI:33019"/>
        <dbReference type="ChEBI" id="CHEBI:61560"/>
        <dbReference type="ChEBI" id="CHEBI:173112"/>
        <dbReference type="EC" id="2.7.7.7"/>
    </reaction>
</comment>
<gene>
    <name evidence="12" type="primary">dnaE</name>
    <name evidence="12" type="ORF">BN997_04440</name>
</gene>
<dbReference type="NCBIfam" id="NF004226">
    <property type="entry name" value="PRK05673.1"/>
    <property type="match status" value="1"/>
</dbReference>
<dbReference type="InterPro" id="IPR040982">
    <property type="entry name" value="DNA_pol3_finger"/>
</dbReference>
<dbReference type="Gene3D" id="1.10.10.1600">
    <property type="entry name" value="Bacterial DNA polymerase III alpha subunit, thumb domain"/>
    <property type="match status" value="1"/>
</dbReference>
<evidence type="ECO:0000313" key="12">
    <source>
        <dbReference type="EMBL" id="CEI84491.1"/>
    </source>
</evidence>
<dbReference type="Pfam" id="PF01336">
    <property type="entry name" value="tRNA_anti-codon"/>
    <property type="match status" value="1"/>
</dbReference>
<dbReference type="EC" id="2.7.7.7" evidence="3"/>
<dbReference type="Pfam" id="PF07733">
    <property type="entry name" value="DNA_pol3_alpha"/>
    <property type="match status" value="1"/>
</dbReference>
<keyword evidence="6" id="KW-0548">Nucleotidyltransferase</keyword>
<dbReference type="PANTHER" id="PTHR32294">
    <property type="entry name" value="DNA POLYMERASE III SUBUNIT ALPHA"/>
    <property type="match status" value="1"/>
</dbReference>
<dbReference type="InterPro" id="IPR011708">
    <property type="entry name" value="DNA_pol3_alpha_NTPase_dom"/>
</dbReference>
<dbReference type="Proteomes" id="UP000040453">
    <property type="component" value="Unassembled WGS sequence"/>
</dbReference>
<dbReference type="EMBL" id="CDGG01000001">
    <property type="protein sequence ID" value="CEI84491.1"/>
    <property type="molecule type" value="Genomic_DNA"/>
</dbReference>
<dbReference type="CDD" id="cd04485">
    <property type="entry name" value="DnaE_OBF"/>
    <property type="match status" value="1"/>
</dbReference>